<sequence>MEAVKMVMRKALPFFQLTAIIMFMVLIILSSAVPAEATRRLLQRGPTVPSGPNPCSYVPGTGKCIGRHG</sequence>
<gene>
    <name evidence="1" type="ORF">LITE_LOCUS33711</name>
</gene>
<dbReference type="EMBL" id="CAMGYJ010000008">
    <property type="protein sequence ID" value="CAI0458819.1"/>
    <property type="molecule type" value="Genomic_DNA"/>
</dbReference>
<accession>A0AAV0NJI0</accession>
<proteinExistence type="predicted"/>
<protein>
    <submittedName>
        <fullName evidence="1">Uncharacterized protein</fullName>
    </submittedName>
</protein>
<dbReference type="Proteomes" id="UP001154282">
    <property type="component" value="Unassembled WGS sequence"/>
</dbReference>
<evidence type="ECO:0000313" key="2">
    <source>
        <dbReference type="Proteomes" id="UP001154282"/>
    </source>
</evidence>
<comment type="caution">
    <text evidence="1">The sequence shown here is derived from an EMBL/GenBank/DDBJ whole genome shotgun (WGS) entry which is preliminary data.</text>
</comment>
<keyword evidence="2" id="KW-1185">Reference proteome</keyword>
<dbReference type="AlphaFoldDB" id="A0AAV0NJI0"/>
<evidence type="ECO:0000313" key="1">
    <source>
        <dbReference type="EMBL" id="CAI0458819.1"/>
    </source>
</evidence>
<organism evidence="1 2">
    <name type="scientific">Linum tenue</name>
    <dbReference type="NCBI Taxonomy" id="586396"/>
    <lineage>
        <taxon>Eukaryota</taxon>
        <taxon>Viridiplantae</taxon>
        <taxon>Streptophyta</taxon>
        <taxon>Embryophyta</taxon>
        <taxon>Tracheophyta</taxon>
        <taxon>Spermatophyta</taxon>
        <taxon>Magnoliopsida</taxon>
        <taxon>eudicotyledons</taxon>
        <taxon>Gunneridae</taxon>
        <taxon>Pentapetalae</taxon>
        <taxon>rosids</taxon>
        <taxon>fabids</taxon>
        <taxon>Malpighiales</taxon>
        <taxon>Linaceae</taxon>
        <taxon>Linum</taxon>
    </lineage>
</organism>
<name>A0AAV0NJI0_9ROSI</name>
<reference evidence="1" key="1">
    <citation type="submission" date="2022-08" db="EMBL/GenBank/DDBJ databases">
        <authorList>
            <person name="Gutierrez-Valencia J."/>
        </authorList>
    </citation>
    <scope>NUCLEOTIDE SEQUENCE</scope>
</reference>